<accession>A0A7T2X3A0</accession>
<dbReference type="GO" id="GO:0006508">
    <property type="term" value="P:proteolysis"/>
    <property type="evidence" value="ECO:0007669"/>
    <property type="project" value="UniProtKB-KW"/>
</dbReference>
<keyword evidence="1" id="KW-0378">Hydrolase</keyword>
<organism evidence="1 2">
    <name type="scientific">Burkholderia humptydooensis</name>
    <dbReference type="NCBI Taxonomy" id="430531"/>
    <lineage>
        <taxon>Bacteria</taxon>
        <taxon>Pseudomonadati</taxon>
        <taxon>Pseudomonadota</taxon>
        <taxon>Betaproteobacteria</taxon>
        <taxon>Burkholderiales</taxon>
        <taxon>Burkholderiaceae</taxon>
        <taxon>Burkholderia</taxon>
        <taxon>pseudomallei group</taxon>
    </lineage>
</organism>
<reference evidence="1 2" key="1">
    <citation type="submission" date="2020-12" db="EMBL/GenBank/DDBJ databases">
        <title>FDA dAtabase for Regulatory Grade micrObial Sequences (FDA-ARGOS): Supporting development and validation of Infectious Disease Dx tests.</title>
        <authorList>
            <person name="Nelson B."/>
            <person name="Plummer A."/>
            <person name="Tallon L."/>
            <person name="Sadzewicz L."/>
            <person name="Zhao X."/>
            <person name="Boylan J."/>
            <person name="Ott S."/>
            <person name="Bowen H."/>
            <person name="Vavikolanu K."/>
            <person name="Mehta A."/>
            <person name="Aluvathingal J."/>
            <person name="Nadendla S."/>
            <person name="Myers T."/>
            <person name="Yan Y."/>
            <person name="Sichtig H."/>
        </authorList>
    </citation>
    <scope>NUCLEOTIDE SEQUENCE [LARGE SCALE GENOMIC DNA]</scope>
    <source>
        <strain evidence="1 2">FDAARGOS_899</strain>
    </source>
</reference>
<dbReference type="AlphaFoldDB" id="A0A7U4PAU0"/>
<evidence type="ECO:0000313" key="2">
    <source>
        <dbReference type="Proteomes" id="UP000594943"/>
    </source>
</evidence>
<keyword evidence="1" id="KW-0645">Protease</keyword>
<proteinExistence type="predicted"/>
<evidence type="ECO:0000313" key="1">
    <source>
        <dbReference type="EMBL" id="QPS47945.1"/>
    </source>
</evidence>
<sequence length="184" mass="18152">MGVFVALVGATLVGPDSPVVAAYGGGQVNFNNSGTITGRIAFQSNGTAGQGNTFVNSGTIDGSVSMGTNSTNTFTAMTGSTVSAAGGPATGAIAVNNYINFNHLDVTSGAWTISGASTAQDATLSGGVAIIGNNASLGTGTITGNGGAGERANMTVRRRGSSTNVDRSRRDCCCVARPSSPRPP</sequence>
<name>A0A7U4PAU0_9BURK</name>
<gene>
    <name evidence="1" type="ORF">I6G56_24865</name>
</gene>
<dbReference type="EMBL" id="CP065687">
    <property type="protein sequence ID" value="QPS47945.1"/>
    <property type="molecule type" value="Genomic_DNA"/>
</dbReference>
<accession>A0A7U4PAU0</accession>
<protein>
    <submittedName>
        <fullName evidence="1">Serine protease</fullName>
    </submittedName>
</protein>
<dbReference type="KEGG" id="bhg:I6G56_24865"/>
<dbReference type="Proteomes" id="UP000594943">
    <property type="component" value="Chromosome 2"/>
</dbReference>
<dbReference type="GO" id="GO:0008233">
    <property type="term" value="F:peptidase activity"/>
    <property type="evidence" value="ECO:0007669"/>
    <property type="project" value="UniProtKB-KW"/>
</dbReference>